<protein>
    <submittedName>
        <fullName evidence="1">Uncharacterized protein</fullName>
    </submittedName>
</protein>
<name>A0A6C0BKD4_9ZZZZ</name>
<dbReference type="AlphaFoldDB" id="A0A6C0BKD4"/>
<evidence type="ECO:0000313" key="1">
    <source>
        <dbReference type="EMBL" id="QHS92636.1"/>
    </source>
</evidence>
<dbReference type="EMBL" id="MN739183">
    <property type="protein sequence ID" value="QHS92636.1"/>
    <property type="molecule type" value="Genomic_DNA"/>
</dbReference>
<proteinExistence type="predicted"/>
<accession>A0A6C0BKD4</accession>
<organism evidence="1">
    <name type="scientific">viral metagenome</name>
    <dbReference type="NCBI Taxonomy" id="1070528"/>
    <lineage>
        <taxon>unclassified sequences</taxon>
        <taxon>metagenomes</taxon>
        <taxon>organismal metagenomes</taxon>
    </lineage>
</organism>
<sequence>MDYLKFGEKNQVYHEHVFAFIFPSSPSSFEIKSDTIFLCDFGIFLCLASDRVFKKIKISRDDFHAFC</sequence>
<reference evidence="1" key="1">
    <citation type="journal article" date="2020" name="Nature">
        <title>Giant virus diversity and host interactions through global metagenomics.</title>
        <authorList>
            <person name="Schulz F."/>
            <person name="Roux S."/>
            <person name="Paez-Espino D."/>
            <person name="Jungbluth S."/>
            <person name="Walsh D.A."/>
            <person name="Denef V.J."/>
            <person name="McMahon K.D."/>
            <person name="Konstantinidis K.T."/>
            <person name="Eloe-Fadrosh E.A."/>
            <person name="Kyrpides N.C."/>
            <person name="Woyke T."/>
        </authorList>
    </citation>
    <scope>NUCLEOTIDE SEQUENCE</scope>
    <source>
        <strain evidence="1">GVMAG-M-3300014204-73</strain>
    </source>
</reference>